<dbReference type="GO" id="GO:0085020">
    <property type="term" value="P:protein K6-linked ubiquitination"/>
    <property type="evidence" value="ECO:0007669"/>
    <property type="project" value="TreeGrafter"/>
</dbReference>
<dbReference type="PROSITE" id="PS50297">
    <property type="entry name" value="ANK_REP_REGION"/>
    <property type="match status" value="5"/>
</dbReference>
<sequence length="861" mass="94657">MVKLNQELNSFGASFRTNRLVDLAINQSDSARTLDRVHDMAVEEKLEKWLEFPPAMKQKQHDTEALRKEGTGRWFLEDTKFVEWQNNPGLLWIEGPSGAGKSVLSATVIKHVFEEEISFSGAKAPTPASAFFYFDFRAKETRRVEIALRRIILQLSAHSLHPYRVLDEHYKLSNGQKLPSYKDLQKILQELLRELGRTYVVLDALDECDDSDFVPLVDLISALREWTETPLHILFTSQPRQMFTERFAGITRIALAFDITEEDIRFFITEEIRANPKLKICRRRAGDITDRVAHKSNGMFRLATSLLIELARCKWEDQLDKKLENLPDSLFGIYGRFFDTIPPDDLVYVNAALRWIMFKKDLDQYDLDNYGPMPLEMLADAISFDFSNAEEYVYMPNRREANAGAIVGWLEGLVINPTIDGKPRVILAHASVQDYLLSTHFTTKFKCDLSESYSHTFLARTCISYFLYFNNHPLDDDPQGILFGWYAAKEWCQHLLRSHDQTVLFSAVMHLLNGGGAYRALSSILQHRDSPLGFAAPLHLCCWGGYLEGVKALLALNVDINLAVPRAGSALTAASGYGHTNIVCLLLQSGANVNLPDVEGDYALTIASMQGYFEIVCLLLENGANVNLLGGKYGSALGAASYMGRTEIVCLLLENGADVNLPGREYGSALGAASYGDEIEIVHLLLENGANVNLPGGRYGSALGAASTSYLDNIEIVCLLLKNGANVNLPGGEYGSALGAASVSYTGNTEIVHLLLENGADINLPGGRYGSALGAASNRGNEEIVRLLLENGANVNAAGGEYGNALTVASAKGHTNIVKLLLKNGADVNAARGSAVQAASNAGHTEIVDFLLENSAVCPLT</sequence>
<organism evidence="5 6">
    <name type="scientific">Mycena maculata</name>
    <dbReference type="NCBI Taxonomy" id="230809"/>
    <lineage>
        <taxon>Eukaryota</taxon>
        <taxon>Fungi</taxon>
        <taxon>Dikarya</taxon>
        <taxon>Basidiomycota</taxon>
        <taxon>Agaricomycotina</taxon>
        <taxon>Agaricomycetes</taxon>
        <taxon>Agaricomycetidae</taxon>
        <taxon>Agaricales</taxon>
        <taxon>Marasmiineae</taxon>
        <taxon>Mycenaceae</taxon>
        <taxon>Mycena</taxon>
    </lineage>
</organism>
<evidence type="ECO:0000256" key="2">
    <source>
        <dbReference type="ARBA" id="ARBA00023043"/>
    </source>
</evidence>
<feature type="repeat" description="ANK" evidence="3">
    <location>
        <begin position="632"/>
        <end position="664"/>
    </location>
</feature>
<evidence type="ECO:0000313" key="5">
    <source>
        <dbReference type="EMBL" id="KAJ7759431.1"/>
    </source>
</evidence>
<dbReference type="Gene3D" id="1.25.40.20">
    <property type="entry name" value="Ankyrin repeat-containing domain"/>
    <property type="match status" value="1"/>
</dbReference>
<dbReference type="Proteomes" id="UP001215280">
    <property type="component" value="Unassembled WGS sequence"/>
</dbReference>
<dbReference type="Gene3D" id="3.40.50.300">
    <property type="entry name" value="P-loop containing nucleotide triphosphate hydrolases"/>
    <property type="match status" value="1"/>
</dbReference>
<dbReference type="Pfam" id="PF24883">
    <property type="entry name" value="NPHP3_N"/>
    <property type="match status" value="1"/>
</dbReference>
<dbReference type="PROSITE" id="PS50088">
    <property type="entry name" value="ANK_REPEAT"/>
    <property type="match status" value="6"/>
</dbReference>
<evidence type="ECO:0000256" key="1">
    <source>
        <dbReference type="ARBA" id="ARBA00022737"/>
    </source>
</evidence>
<dbReference type="AlphaFoldDB" id="A0AAD7JA13"/>
<feature type="repeat" description="ANK" evidence="3">
    <location>
        <begin position="768"/>
        <end position="800"/>
    </location>
</feature>
<feature type="repeat" description="ANK" evidence="3">
    <location>
        <begin position="801"/>
        <end position="833"/>
    </location>
</feature>
<dbReference type="GO" id="GO:0004842">
    <property type="term" value="F:ubiquitin-protein transferase activity"/>
    <property type="evidence" value="ECO:0007669"/>
    <property type="project" value="TreeGrafter"/>
</dbReference>
<dbReference type="EMBL" id="JARJLG010000052">
    <property type="protein sequence ID" value="KAJ7759431.1"/>
    <property type="molecule type" value="Genomic_DNA"/>
</dbReference>
<dbReference type="InterPro" id="IPR036770">
    <property type="entry name" value="Ankyrin_rpt-contain_sf"/>
</dbReference>
<comment type="caution">
    <text evidence="5">The sequence shown here is derived from an EMBL/GenBank/DDBJ whole genome shotgun (WGS) entry which is preliminary data.</text>
</comment>
<keyword evidence="6" id="KW-1185">Reference proteome</keyword>
<dbReference type="InterPro" id="IPR002110">
    <property type="entry name" value="Ankyrin_rpt"/>
</dbReference>
<dbReference type="Pfam" id="PF00023">
    <property type="entry name" value="Ank"/>
    <property type="match status" value="1"/>
</dbReference>
<dbReference type="SUPFAM" id="SSF48403">
    <property type="entry name" value="Ankyrin repeat"/>
    <property type="match status" value="1"/>
</dbReference>
<feature type="repeat" description="ANK" evidence="3">
    <location>
        <begin position="599"/>
        <end position="631"/>
    </location>
</feature>
<proteinExistence type="predicted"/>
<accession>A0AAD7JA13</accession>
<dbReference type="SUPFAM" id="SSF52540">
    <property type="entry name" value="P-loop containing nucleoside triphosphate hydrolases"/>
    <property type="match status" value="1"/>
</dbReference>
<evidence type="ECO:0000259" key="4">
    <source>
        <dbReference type="Pfam" id="PF24883"/>
    </source>
</evidence>
<keyword evidence="2 3" id="KW-0040">ANK repeat</keyword>
<reference evidence="5" key="1">
    <citation type="submission" date="2023-03" db="EMBL/GenBank/DDBJ databases">
        <title>Massive genome expansion in bonnet fungi (Mycena s.s.) driven by repeated elements and novel gene families across ecological guilds.</title>
        <authorList>
            <consortium name="Lawrence Berkeley National Laboratory"/>
            <person name="Harder C.B."/>
            <person name="Miyauchi S."/>
            <person name="Viragh M."/>
            <person name="Kuo A."/>
            <person name="Thoen E."/>
            <person name="Andreopoulos B."/>
            <person name="Lu D."/>
            <person name="Skrede I."/>
            <person name="Drula E."/>
            <person name="Henrissat B."/>
            <person name="Morin E."/>
            <person name="Kohler A."/>
            <person name="Barry K."/>
            <person name="LaButti K."/>
            <person name="Morin E."/>
            <person name="Salamov A."/>
            <person name="Lipzen A."/>
            <person name="Mereny Z."/>
            <person name="Hegedus B."/>
            <person name="Baldrian P."/>
            <person name="Stursova M."/>
            <person name="Weitz H."/>
            <person name="Taylor A."/>
            <person name="Grigoriev I.V."/>
            <person name="Nagy L.G."/>
            <person name="Martin F."/>
            <person name="Kauserud H."/>
        </authorList>
    </citation>
    <scope>NUCLEOTIDE SEQUENCE</scope>
    <source>
        <strain evidence="5">CBHHK188m</strain>
    </source>
</reference>
<evidence type="ECO:0000313" key="6">
    <source>
        <dbReference type="Proteomes" id="UP001215280"/>
    </source>
</evidence>
<dbReference type="PANTHER" id="PTHR24171:SF11">
    <property type="entry name" value="26S PROTEASOME NON-ATPASE REGULATORY SUBUNIT 10"/>
    <property type="match status" value="1"/>
</dbReference>
<dbReference type="InterPro" id="IPR056884">
    <property type="entry name" value="NPHP3-like_N"/>
</dbReference>
<gene>
    <name evidence="5" type="ORF">DFH07DRAFT_445865</name>
</gene>
<feature type="domain" description="Nephrocystin 3-like N-terminal" evidence="4">
    <location>
        <begin position="70"/>
        <end position="237"/>
    </location>
</feature>
<protein>
    <submittedName>
        <fullName evidence="5">Ankyrin repeat-containing domain protein</fullName>
    </submittedName>
</protein>
<name>A0AAD7JA13_9AGAR</name>
<dbReference type="SMART" id="SM00248">
    <property type="entry name" value="ANK"/>
    <property type="match status" value="10"/>
</dbReference>
<evidence type="ECO:0000256" key="3">
    <source>
        <dbReference type="PROSITE-ProRule" id="PRU00023"/>
    </source>
</evidence>
<dbReference type="InterPro" id="IPR027417">
    <property type="entry name" value="P-loop_NTPase"/>
</dbReference>
<dbReference type="Pfam" id="PF12796">
    <property type="entry name" value="Ank_2"/>
    <property type="match status" value="2"/>
</dbReference>
<dbReference type="PANTHER" id="PTHR24171">
    <property type="entry name" value="ANKYRIN REPEAT DOMAIN-CONTAINING PROTEIN 39-RELATED"/>
    <property type="match status" value="1"/>
</dbReference>
<feature type="repeat" description="ANK" evidence="3">
    <location>
        <begin position="566"/>
        <end position="598"/>
    </location>
</feature>
<feature type="repeat" description="ANK" evidence="3">
    <location>
        <begin position="665"/>
        <end position="697"/>
    </location>
</feature>
<keyword evidence="1" id="KW-0677">Repeat</keyword>